<proteinExistence type="predicted"/>
<sequence length="101" mass="10699">MTDTPAVSPTHTPASALARRDMEAADARLNVVIAAHARGEVSRWVVLAAGAETRRAHDVMSALDAAAREDAIALRYLLGELGLDSMEELYGMLLGAPTRTA</sequence>
<accession>A0ABS4ZTK0</accession>
<dbReference type="RefSeq" id="WP_209916672.1">
    <property type="nucleotide sequence ID" value="NZ_JAGIOP010000002.1"/>
</dbReference>
<gene>
    <name evidence="1" type="ORF">JOF57_002419</name>
</gene>
<evidence type="ECO:0000313" key="1">
    <source>
        <dbReference type="EMBL" id="MBP2452506.1"/>
    </source>
</evidence>
<comment type="caution">
    <text evidence="1">The sequence shown here is derived from an EMBL/GenBank/DDBJ whole genome shotgun (WGS) entry which is preliminary data.</text>
</comment>
<dbReference type="Proteomes" id="UP000694460">
    <property type="component" value="Unassembled WGS sequence"/>
</dbReference>
<keyword evidence="2" id="KW-1185">Reference proteome</keyword>
<reference evidence="1 2" key="1">
    <citation type="submission" date="2021-03" db="EMBL/GenBank/DDBJ databases">
        <title>Sequencing the genomes of 1000 actinobacteria strains.</title>
        <authorList>
            <person name="Klenk H.-P."/>
        </authorList>
    </citation>
    <scope>NUCLEOTIDE SEQUENCE [LARGE SCALE GENOMIC DNA]</scope>
    <source>
        <strain evidence="1 2">DSM 46713</strain>
    </source>
</reference>
<protein>
    <submittedName>
        <fullName evidence="1">Uncharacterized protein</fullName>
    </submittedName>
</protein>
<evidence type="ECO:0000313" key="2">
    <source>
        <dbReference type="Proteomes" id="UP000694460"/>
    </source>
</evidence>
<name>A0ABS4ZTK0_9MYCO</name>
<dbReference type="EMBL" id="JAGIOP010000002">
    <property type="protein sequence ID" value="MBP2452506.1"/>
    <property type="molecule type" value="Genomic_DNA"/>
</dbReference>
<organism evidence="1 2">
    <name type="scientific">Mycolicibacterium lutetiense</name>
    <dbReference type="NCBI Taxonomy" id="1641992"/>
    <lineage>
        <taxon>Bacteria</taxon>
        <taxon>Bacillati</taxon>
        <taxon>Actinomycetota</taxon>
        <taxon>Actinomycetes</taxon>
        <taxon>Mycobacteriales</taxon>
        <taxon>Mycobacteriaceae</taxon>
        <taxon>Mycolicibacterium</taxon>
    </lineage>
</organism>